<protein>
    <submittedName>
        <fullName evidence="10">Chromatin/chromatin-binding, or -regulatory protein</fullName>
    </submittedName>
</protein>
<dbReference type="InterPro" id="IPR032308">
    <property type="entry name" value="TDBD"/>
</dbReference>
<dbReference type="Gene3D" id="3.30.40.10">
    <property type="entry name" value="Zinc/RING finger domain, C3HC4 (zinc finger)"/>
    <property type="match status" value="2"/>
</dbReference>
<keyword evidence="2" id="KW-0479">Metal-binding</keyword>
<dbReference type="CDD" id="cd15532">
    <property type="entry name" value="PHD2_CHD_II"/>
    <property type="match status" value="1"/>
</dbReference>
<dbReference type="Proteomes" id="UP001454036">
    <property type="component" value="Unassembled WGS sequence"/>
</dbReference>
<feature type="domain" description="PHD-type" evidence="8">
    <location>
        <begin position="766"/>
        <end position="811"/>
    </location>
</feature>
<keyword evidence="5" id="KW-0539">Nucleus</keyword>
<dbReference type="AlphaFoldDB" id="A0AAV3Q6J3"/>
<dbReference type="PANTHER" id="PTHR46309:SF12">
    <property type="entry name" value="GB|AAC80581.1"/>
    <property type="match status" value="1"/>
</dbReference>
<feature type="region of interest" description="Disordered" evidence="7">
    <location>
        <begin position="550"/>
        <end position="606"/>
    </location>
</feature>
<accession>A0AAV3Q6J3</accession>
<comment type="subcellular location">
    <subcellularLocation>
        <location evidence="1">Nucleus</location>
    </subcellularLocation>
</comment>
<dbReference type="Pfam" id="PF05641">
    <property type="entry name" value="Agenet"/>
    <property type="match status" value="1"/>
</dbReference>
<dbReference type="InterPro" id="IPR008395">
    <property type="entry name" value="Agenet-like_dom"/>
</dbReference>
<keyword evidence="3 6" id="KW-0863">Zinc-finger</keyword>
<dbReference type="Pfam" id="PF16135">
    <property type="entry name" value="TDBD"/>
    <property type="match status" value="1"/>
</dbReference>
<dbReference type="GO" id="GO:0008270">
    <property type="term" value="F:zinc ion binding"/>
    <property type="evidence" value="ECO:0007669"/>
    <property type="project" value="UniProtKB-KW"/>
</dbReference>
<dbReference type="InterPro" id="IPR019787">
    <property type="entry name" value="Znf_PHD-finger"/>
</dbReference>
<dbReference type="InterPro" id="IPR013083">
    <property type="entry name" value="Znf_RING/FYVE/PHD"/>
</dbReference>
<evidence type="ECO:0000313" key="11">
    <source>
        <dbReference type="Proteomes" id="UP001454036"/>
    </source>
</evidence>
<evidence type="ECO:0000256" key="6">
    <source>
        <dbReference type="PROSITE-ProRule" id="PRU00146"/>
    </source>
</evidence>
<evidence type="ECO:0000256" key="7">
    <source>
        <dbReference type="SAM" id="MobiDB-lite"/>
    </source>
</evidence>
<dbReference type="CDD" id="cd04301">
    <property type="entry name" value="NAT_SF"/>
    <property type="match status" value="1"/>
</dbReference>
<evidence type="ECO:0000256" key="3">
    <source>
        <dbReference type="ARBA" id="ARBA00022771"/>
    </source>
</evidence>
<dbReference type="GO" id="GO:0016747">
    <property type="term" value="F:acyltransferase activity, transferring groups other than amino-acyl groups"/>
    <property type="evidence" value="ECO:0007669"/>
    <property type="project" value="InterPro"/>
</dbReference>
<feature type="domain" description="N-acetyltransferase" evidence="9">
    <location>
        <begin position="919"/>
        <end position="1069"/>
    </location>
</feature>
<dbReference type="PROSITE" id="PS51186">
    <property type="entry name" value="GNAT"/>
    <property type="match status" value="1"/>
</dbReference>
<dbReference type="GO" id="GO:0006357">
    <property type="term" value="P:regulation of transcription by RNA polymerase II"/>
    <property type="evidence" value="ECO:0007669"/>
    <property type="project" value="TreeGrafter"/>
</dbReference>
<dbReference type="InterPro" id="IPR000182">
    <property type="entry name" value="GNAT_dom"/>
</dbReference>
<dbReference type="InterPro" id="IPR011011">
    <property type="entry name" value="Znf_FYVE_PHD"/>
</dbReference>
<keyword evidence="11" id="KW-1185">Reference proteome</keyword>
<gene>
    <name evidence="10" type="ORF">LIER_15909</name>
</gene>
<dbReference type="SMART" id="SM00743">
    <property type="entry name" value="Agenet"/>
    <property type="match status" value="2"/>
</dbReference>
<dbReference type="PROSITE" id="PS50016">
    <property type="entry name" value="ZF_PHD_2"/>
    <property type="match status" value="1"/>
</dbReference>
<dbReference type="Gene3D" id="3.40.630.30">
    <property type="match status" value="1"/>
</dbReference>
<comment type="caution">
    <text evidence="10">The sequence shown here is derived from an EMBL/GenBank/DDBJ whole genome shotgun (WGS) entry which is preliminary data.</text>
</comment>
<dbReference type="CDD" id="cd15489">
    <property type="entry name" value="PHD_SF"/>
    <property type="match status" value="1"/>
</dbReference>
<name>A0AAV3Q6J3_LITER</name>
<evidence type="ECO:0000256" key="4">
    <source>
        <dbReference type="ARBA" id="ARBA00022833"/>
    </source>
</evidence>
<reference evidence="10 11" key="1">
    <citation type="submission" date="2024-01" db="EMBL/GenBank/DDBJ databases">
        <title>The complete chloroplast genome sequence of Lithospermum erythrorhizon: insights into the phylogenetic relationship among Boraginaceae species and the maternal lineages of purple gromwells.</title>
        <authorList>
            <person name="Okada T."/>
            <person name="Watanabe K."/>
        </authorList>
    </citation>
    <scope>NUCLEOTIDE SEQUENCE [LARGE SCALE GENOMIC DNA]</scope>
</reference>
<sequence>MAAGRKRRRVIHEIVPKLLPDAKVEVRSLEEGFFGSWHSATVIGGGDLTRNVQYDHLLSDEGTDYITECVNVSSFVDGEDNLDGVALNYRGIIRPFPPCLDLSQWSIHYGECVDMYHNDAWWEGVIFDHEDGSEERKIFFPDMGDEMKAHVSTLRITQDWDEMLDNWKPRGNWLFLELIEEMEQHWPLIVSVKQIWYETRLTGFQDIKEWTNADSDSWKKWVLQVWYDNLKIAINQIFIELNSSGLLQEDQQLLELSESDLDAILKPGSFTGNSFPIVPFGFPHYFNSHDPAFSSMPSLEEEVPFLPSTLEPKPSSPNHCSEIACEENGKESLSQMTKQKIEWLPVAPDMLPGPGLYPDAVFNYGDGQSKKRKLIHKIKGHLLCLGYKIYFNRDNITRLRYVSPEGIHYYSLRELCRLLKGKSQFRSPLHDNKQRTPSLYAEDDQLSFLPITQGNPGSPCSSDSVIPSLKRKAKRQKNKSEVRVNCTKSTEMNGKKSHSLKARKLKNRVEGPSLNDVKAFIERQVKIVKNRSKRPVTDSHPIEVEFEENSFKQGRLSEKIQSESSSGMLLSEYPAKPSKADNRATRKGKKRNSSVGDNSPRQTKRQEVVPQFLNNGHTSQPSSDLGENGPAYCSTRVLRSSKRAVQDGIPSLNQSPRTVLSWLIENNVVGVGEKVYYRERDSESIIIEGKITRDGIICGCCHCTFSISKFEVHAGSSFCRPAANIFLEDGKTLLNCQLQMEHERRSKSSRMKSHDVKGNHKLNMNDYICSVCHDGGNLVLCDHCPSSYHKECVGLKVLPEGDWFCPSCCCAVCGNNFDRNTEFESDNRGLRCSQCERQYHVRCLHDKAYMQNTRDLDGIWFCNTKCKKIFEGLHQLLGKAVPVGDDNLTWTLVKYREAEDGKCDGHDGSSVATYSKLNVALSVMHECFLPIKEPLTKRDLIEDMIFCRRSELRRLSFPGFYTVLLEKNDELITTATVRVYGEKLAEVPFVATRFHFRRSGMCRILMDELEKKLMELGVERLVLPAVETALDTWTTSFGFSKMTMSDRLSLLNYTFLNFQGAIICQKLLQENIPSTLCLLKDGNSADSEVYQEDHDKDYDCRSRIHTIGWRPRTDAITPIMLLKRSSITSA</sequence>
<dbReference type="Pfam" id="PF22970">
    <property type="entry name" value="DUF7028"/>
    <property type="match status" value="1"/>
</dbReference>
<dbReference type="InterPro" id="IPR016181">
    <property type="entry name" value="Acyl_CoA_acyltransferase"/>
</dbReference>
<dbReference type="GO" id="GO:0005634">
    <property type="term" value="C:nucleus"/>
    <property type="evidence" value="ECO:0007669"/>
    <property type="project" value="UniProtKB-SubCell"/>
</dbReference>
<dbReference type="Pfam" id="PF00628">
    <property type="entry name" value="PHD"/>
    <property type="match status" value="1"/>
</dbReference>
<keyword evidence="4" id="KW-0862">Zinc</keyword>
<proteinExistence type="predicted"/>
<dbReference type="SUPFAM" id="SSF55729">
    <property type="entry name" value="Acyl-CoA N-acyltransferases (Nat)"/>
    <property type="match status" value="1"/>
</dbReference>
<evidence type="ECO:0000256" key="2">
    <source>
        <dbReference type="ARBA" id="ARBA00022723"/>
    </source>
</evidence>
<evidence type="ECO:0000259" key="9">
    <source>
        <dbReference type="PROSITE" id="PS51186"/>
    </source>
</evidence>
<evidence type="ECO:0000256" key="5">
    <source>
        <dbReference type="ARBA" id="ARBA00023242"/>
    </source>
</evidence>
<dbReference type="PANTHER" id="PTHR46309">
    <property type="entry name" value="PHD FINGER PROTEIN 12"/>
    <property type="match status" value="1"/>
</dbReference>
<dbReference type="EMBL" id="BAABME010003504">
    <property type="protein sequence ID" value="GAA0159026.1"/>
    <property type="molecule type" value="Genomic_DNA"/>
</dbReference>
<organism evidence="10 11">
    <name type="scientific">Lithospermum erythrorhizon</name>
    <name type="common">Purple gromwell</name>
    <name type="synonym">Lithospermum officinale var. erythrorhizon</name>
    <dbReference type="NCBI Taxonomy" id="34254"/>
    <lineage>
        <taxon>Eukaryota</taxon>
        <taxon>Viridiplantae</taxon>
        <taxon>Streptophyta</taxon>
        <taxon>Embryophyta</taxon>
        <taxon>Tracheophyta</taxon>
        <taxon>Spermatophyta</taxon>
        <taxon>Magnoliopsida</taxon>
        <taxon>eudicotyledons</taxon>
        <taxon>Gunneridae</taxon>
        <taxon>Pentapetalae</taxon>
        <taxon>asterids</taxon>
        <taxon>lamiids</taxon>
        <taxon>Boraginales</taxon>
        <taxon>Boraginaceae</taxon>
        <taxon>Boraginoideae</taxon>
        <taxon>Lithospermeae</taxon>
        <taxon>Lithospermum</taxon>
    </lineage>
</organism>
<dbReference type="GO" id="GO:0003714">
    <property type="term" value="F:transcription corepressor activity"/>
    <property type="evidence" value="ECO:0007669"/>
    <property type="project" value="InterPro"/>
</dbReference>
<dbReference type="InterPro" id="IPR001965">
    <property type="entry name" value="Znf_PHD"/>
</dbReference>
<evidence type="ECO:0000256" key="1">
    <source>
        <dbReference type="ARBA" id="ARBA00004123"/>
    </source>
</evidence>
<dbReference type="InterPro" id="IPR056511">
    <property type="entry name" value="IDM1_C"/>
</dbReference>
<dbReference type="InterPro" id="IPR042163">
    <property type="entry name" value="PHF12"/>
</dbReference>
<dbReference type="InterPro" id="IPR014002">
    <property type="entry name" value="Agenet_dom_plant"/>
</dbReference>
<evidence type="ECO:0000259" key="8">
    <source>
        <dbReference type="PROSITE" id="PS50016"/>
    </source>
</evidence>
<evidence type="ECO:0000313" key="10">
    <source>
        <dbReference type="EMBL" id="GAA0159026.1"/>
    </source>
</evidence>
<dbReference type="SUPFAM" id="SSF57903">
    <property type="entry name" value="FYVE/PHD zinc finger"/>
    <property type="match status" value="2"/>
</dbReference>
<dbReference type="SMART" id="SM00249">
    <property type="entry name" value="PHD"/>
    <property type="match status" value="2"/>
</dbReference>
<dbReference type="InterPro" id="IPR054292">
    <property type="entry name" value="DUF7028"/>
</dbReference>
<dbReference type="Pfam" id="PF23209">
    <property type="entry name" value="IDM1_C"/>
    <property type="match status" value="1"/>
</dbReference>